<dbReference type="InterPro" id="IPR036928">
    <property type="entry name" value="AS_sf"/>
</dbReference>
<dbReference type="Pfam" id="PF01425">
    <property type="entry name" value="Amidase"/>
    <property type="match status" value="1"/>
</dbReference>
<dbReference type="PANTHER" id="PTHR11895:SF7">
    <property type="entry name" value="GLUTAMYL-TRNA(GLN) AMIDOTRANSFERASE SUBUNIT A, MITOCHONDRIAL"/>
    <property type="match status" value="1"/>
</dbReference>
<dbReference type="RefSeq" id="WP_073477602.1">
    <property type="nucleotide sequence ID" value="NZ_FQZU01000025.1"/>
</dbReference>
<dbReference type="STRING" id="1121393.SAMN02745216_03557"/>
<dbReference type="GO" id="GO:0003824">
    <property type="term" value="F:catalytic activity"/>
    <property type="evidence" value="ECO:0007669"/>
    <property type="project" value="InterPro"/>
</dbReference>
<organism evidence="3 4">
    <name type="scientific">Desulfatibacillum alkenivorans DSM 16219</name>
    <dbReference type="NCBI Taxonomy" id="1121393"/>
    <lineage>
        <taxon>Bacteria</taxon>
        <taxon>Pseudomonadati</taxon>
        <taxon>Thermodesulfobacteriota</taxon>
        <taxon>Desulfobacteria</taxon>
        <taxon>Desulfobacterales</taxon>
        <taxon>Desulfatibacillaceae</taxon>
        <taxon>Desulfatibacillum</taxon>
    </lineage>
</organism>
<feature type="domain" description="Amidase" evidence="2">
    <location>
        <begin position="28"/>
        <end position="458"/>
    </location>
</feature>
<dbReference type="AlphaFoldDB" id="A0A1M6SWZ8"/>
<dbReference type="SUPFAM" id="SSF75304">
    <property type="entry name" value="Amidase signature (AS) enzymes"/>
    <property type="match status" value="1"/>
</dbReference>
<evidence type="ECO:0000256" key="1">
    <source>
        <dbReference type="ARBA" id="ARBA00009199"/>
    </source>
</evidence>
<protein>
    <submittedName>
        <fullName evidence="3">Amidase</fullName>
    </submittedName>
</protein>
<dbReference type="EMBL" id="FQZU01000025">
    <property type="protein sequence ID" value="SHK49245.1"/>
    <property type="molecule type" value="Genomic_DNA"/>
</dbReference>
<dbReference type="PROSITE" id="PS00571">
    <property type="entry name" value="AMIDASES"/>
    <property type="match status" value="1"/>
</dbReference>
<reference evidence="4" key="1">
    <citation type="submission" date="2016-11" db="EMBL/GenBank/DDBJ databases">
        <authorList>
            <person name="Varghese N."/>
            <person name="Submissions S."/>
        </authorList>
    </citation>
    <scope>NUCLEOTIDE SEQUENCE [LARGE SCALE GENOMIC DNA]</scope>
    <source>
        <strain evidence="4">DSM 16219</strain>
    </source>
</reference>
<evidence type="ECO:0000313" key="3">
    <source>
        <dbReference type="EMBL" id="SHK49245.1"/>
    </source>
</evidence>
<keyword evidence="4" id="KW-1185">Reference proteome</keyword>
<dbReference type="InterPro" id="IPR000120">
    <property type="entry name" value="Amidase"/>
</dbReference>
<dbReference type="Proteomes" id="UP000183994">
    <property type="component" value="Unassembled WGS sequence"/>
</dbReference>
<dbReference type="InterPro" id="IPR023631">
    <property type="entry name" value="Amidase_dom"/>
</dbReference>
<gene>
    <name evidence="3" type="ORF">SAMN02745216_03557</name>
</gene>
<name>A0A1M6SWZ8_9BACT</name>
<evidence type="ECO:0000313" key="4">
    <source>
        <dbReference type="Proteomes" id="UP000183994"/>
    </source>
</evidence>
<dbReference type="Gene3D" id="3.90.1300.10">
    <property type="entry name" value="Amidase signature (AS) domain"/>
    <property type="match status" value="1"/>
</dbReference>
<dbReference type="OrthoDB" id="9811471at2"/>
<dbReference type="PANTHER" id="PTHR11895">
    <property type="entry name" value="TRANSAMIDASE"/>
    <property type="match status" value="1"/>
</dbReference>
<dbReference type="InterPro" id="IPR020556">
    <property type="entry name" value="Amidase_CS"/>
</dbReference>
<sequence>MPHLKEIAFMDAMAQAELIRKKEVTPLELVDAAIDRIEKLNPQLNAVITPMYEQAREEAKGELPQGPFTGVPFLLKDIGAMAKDAPMALGTRLLKGVFKPDHDSELTVRLRKAGFIIMGKTNTPEFGALPTTEPLAFGATHNPWDLERTPGGSSGGAAAAVASRMIAAAHGNDGGGSIRIPASCCGVFGLKPTRARNPAGPDFGDMLSGLIAEHALTMSVRDSAAILDATSGPDVGDPYWAPPNARPFLEEVGADPGKLRIAVDLSTHLEEDPHPDCIKAVEHTVTLCRELGHEVKEASVESKIKPLDLLRAFDTLWTSNAANTVGAIAGMAKIEPSTEFFEPLTMAMYEMGKKQTASDYMRAVTLIQRFSREIAWFFMGCDVLLTPTLGEPPVKLGEFDASGENPLAAWKRMGRFTPYTAKFNATGQPAISMPLYWNGHNLPIGSHFVGRFGDEATLFRLAAQLEKACPWADRLPPVCA</sequence>
<proteinExistence type="inferred from homology"/>
<comment type="similarity">
    <text evidence="1">Belongs to the amidase family.</text>
</comment>
<evidence type="ECO:0000259" key="2">
    <source>
        <dbReference type="Pfam" id="PF01425"/>
    </source>
</evidence>
<accession>A0A1M6SWZ8</accession>